<name>A0A1I1WED2_9BURK</name>
<evidence type="ECO:0000259" key="1">
    <source>
        <dbReference type="Pfam" id="PF01052"/>
    </source>
</evidence>
<dbReference type="SUPFAM" id="SSF101801">
    <property type="entry name" value="Surface presentation of antigens (SPOA)"/>
    <property type="match status" value="1"/>
</dbReference>
<dbReference type="InterPro" id="IPR001543">
    <property type="entry name" value="FliN-like_C"/>
</dbReference>
<dbReference type="Pfam" id="PF01052">
    <property type="entry name" value="FliMN_C"/>
    <property type="match status" value="1"/>
</dbReference>
<gene>
    <name evidence="2" type="ORF">SAMN04489710_10976</name>
</gene>
<evidence type="ECO:0000313" key="2">
    <source>
        <dbReference type="EMBL" id="SFD93391.1"/>
    </source>
</evidence>
<proteinExistence type="predicted"/>
<protein>
    <submittedName>
        <fullName evidence="2">Type III flagellar switch regulator (C-ring) FliN C-term</fullName>
    </submittedName>
</protein>
<dbReference type="STRING" id="32040.SAMN04489710_10976"/>
<sequence>MEPGETSHMVPLNHAIASQRLTVHVHLQPVSLTLAQLQSLSVGDVVTLDHCLSDPASLHLVLGARASHSTVAANQPLCTAWLGQVDGHMAVELQTGSL</sequence>
<dbReference type="InterPro" id="IPR036429">
    <property type="entry name" value="SpoA-like_sf"/>
</dbReference>
<keyword evidence="3" id="KW-1185">Reference proteome</keyword>
<dbReference type="AlphaFoldDB" id="A0A1I1WED2"/>
<dbReference type="Gene3D" id="2.30.330.10">
    <property type="entry name" value="SpoA-like"/>
    <property type="match status" value="1"/>
</dbReference>
<keyword evidence="2" id="KW-0282">Flagellum</keyword>
<keyword evidence="2" id="KW-0966">Cell projection</keyword>
<dbReference type="EMBL" id="FOMQ01000009">
    <property type="protein sequence ID" value="SFD93391.1"/>
    <property type="molecule type" value="Genomic_DNA"/>
</dbReference>
<accession>A0A1I1WED2</accession>
<evidence type="ECO:0000313" key="3">
    <source>
        <dbReference type="Proteomes" id="UP000199517"/>
    </source>
</evidence>
<organism evidence="2 3">
    <name type="scientific">Paracidovorax konjaci</name>
    <dbReference type="NCBI Taxonomy" id="32040"/>
    <lineage>
        <taxon>Bacteria</taxon>
        <taxon>Pseudomonadati</taxon>
        <taxon>Pseudomonadota</taxon>
        <taxon>Betaproteobacteria</taxon>
        <taxon>Burkholderiales</taxon>
        <taxon>Comamonadaceae</taxon>
        <taxon>Paracidovorax</taxon>
    </lineage>
</organism>
<dbReference type="Proteomes" id="UP000199517">
    <property type="component" value="Unassembled WGS sequence"/>
</dbReference>
<reference evidence="3" key="1">
    <citation type="submission" date="2016-10" db="EMBL/GenBank/DDBJ databases">
        <authorList>
            <person name="Varghese N."/>
            <person name="Submissions S."/>
        </authorList>
    </citation>
    <scope>NUCLEOTIDE SEQUENCE [LARGE SCALE GENOMIC DNA]</scope>
    <source>
        <strain evidence="3">DSM 7481</strain>
    </source>
</reference>
<feature type="domain" description="Flagellar motor switch protein FliN-like C-terminal" evidence="1">
    <location>
        <begin position="20"/>
        <end position="93"/>
    </location>
</feature>
<keyword evidence="2" id="KW-0969">Cilium</keyword>